<dbReference type="InterPro" id="IPR010930">
    <property type="entry name" value="Flg_bb/hook_C_dom"/>
</dbReference>
<sequence>MLDGIYATAEGLEAYTKRQEVIATNLANINTIGFKRNVTNFEIILERIAGYEDTESLRANVDIDFSEGNLEYTGSSLDMAIDGKGFFTIETGDGLRYTRNGQFQLSGSGEIVTSSGDRLLGSGGPLLIPKGGSEIRIDNKGTINVDNTVIGDLVIANFEQQSLLIPKDKSLFEAPITAIPDTTYTDFKIAQGYLERANVNVVMEMVTMIENMRNFEASANVMKNFSDTMESLISSLINV</sequence>
<dbReference type="InterPro" id="IPR020013">
    <property type="entry name" value="Flagellar_FlgE/F/G"/>
</dbReference>
<name>A0A0F9K795_9ZZZZ</name>
<organism evidence="5">
    <name type="scientific">marine sediment metagenome</name>
    <dbReference type="NCBI Taxonomy" id="412755"/>
    <lineage>
        <taxon>unclassified sequences</taxon>
        <taxon>metagenomes</taxon>
        <taxon>ecological metagenomes</taxon>
    </lineage>
</organism>
<dbReference type="PANTHER" id="PTHR30435:SF19">
    <property type="entry name" value="FLAGELLAR BASAL-BODY ROD PROTEIN FLGG"/>
    <property type="match status" value="1"/>
</dbReference>
<dbReference type="InterPro" id="IPR019776">
    <property type="entry name" value="Flagellar_basal_body_rod_CS"/>
</dbReference>
<dbReference type="Pfam" id="PF22692">
    <property type="entry name" value="LlgE_F_G_D1"/>
    <property type="match status" value="1"/>
</dbReference>
<evidence type="ECO:0000313" key="5">
    <source>
        <dbReference type="EMBL" id="KKM17953.1"/>
    </source>
</evidence>
<dbReference type="PANTHER" id="PTHR30435">
    <property type="entry name" value="FLAGELLAR PROTEIN"/>
    <property type="match status" value="1"/>
</dbReference>
<reference evidence="5" key="1">
    <citation type="journal article" date="2015" name="Nature">
        <title>Complex archaea that bridge the gap between prokaryotes and eukaryotes.</title>
        <authorList>
            <person name="Spang A."/>
            <person name="Saw J.H."/>
            <person name="Jorgensen S.L."/>
            <person name="Zaremba-Niedzwiedzka K."/>
            <person name="Martijn J."/>
            <person name="Lind A.E."/>
            <person name="van Eijk R."/>
            <person name="Schleper C."/>
            <person name="Guy L."/>
            <person name="Ettema T.J."/>
        </authorList>
    </citation>
    <scope>NUCLEOTIDE SEQUENCE</scope>
</reference>
<evidence type="ECO:0000256" key="1">
    <source>
        <dbReference type="ARBA" id="ARBA00009677"/>
    </source>
</evidence>
<evidence type="ECO:0008006" key="6">
    <source>
        <dbReference type="Google" id="ProtNLM"/>
    </source>
</evidence>
<evidence type="ECO:0000259" key="3">
    <source>
        <dbReference type="Pfam" id="PF06429"/>
    </source>
</evidence>
<dbReference type="GO" id="GO:0030694">
    <property type="term" value="C:bacterial-type flagellum basal body, rod"/>
    <property type="evidence" value="ECO:0007669"/>
    <property type="project" value="InterPro"/>
</dbReference>
<dbReference type="NCBIfam" id="TIGR02490">
    <property type="entry name" value="flgF"/>
    <property type="match status" value="1"/>
</dbReference>
<evidence type="ECO:0000259" key="4">
    <source>
        <dbReference type="Pfam" id="PF22692"/>
    </source>
</evidence>
<feature type="domain" description="Flagellar basal body rod protein N-terminal" evidence="2">
    <location>
        <begin position="5"/>
        <end position="35"/>
    </location>
</feature>
<dbReference type="InterPro" id="IPR012836">
    <property type="entry name" value="FlgF"/>
</dbReference>
<gene>
    <name evidence="5" type="ORF">LCGC14_1670540</name>
</gene>
<protein>
    <recommendedName>
        <fullName evidence="6">Flagellar basal-body/hook protein C-terminal domain-containing protein</fullName>
    </recommendedName>
</protein>
<dbReference type="GO" id="GO:0071978">
    <property type="term" value="P:bacterial-type flagellum-dependent swarming motility"/>
    <property type="evidence" value="ECO:0007669"/>
    <property type="project" value="TreeGrafter"/>
</dbReference>
<proteinExistence type="inferred from homology"/>
<dbReference type="NCBIfam" id="TIGR03506">
    <property type="entry name" value="FlgEFG_subfam"/>
    <property type="match status" value="1"/>
</dbReference>
<comment type="caution">
    <text evidence="5">The sequence shown here is derived from an EMBL/GenBank/DDBJ whole genome shotgun (WGS) entry which is preliminary data.</text>
</comment>
<dbReference type="SUPFAM" id="SSF117143">
    <property type="entry name" value="Flagellar hook protein flgE"/>
    <property type="match status" value="1"/>
</dbReference>
<dbReference type="Pfam" id="PF06429">
    <property type="entry name" value="Flg_bbr_C"/>
    <property type="match status" value="1"/>
</dbReference>
<comment type="similarity">
    <text evidence="1">Belongs to the flagella basal body rod proteins family.</text>
</comment>
<dbReference type="EMBL" id="LAZR01014332">
    <property type="protein sequence ID" value="KKM17953.1"/>
    <property type="molecule type" value="Genomic_DNA"/>
</dbReference>
<dbReference type="PROSITE" id="PS00588">
    <property type="entry name" value="FLAGELLA_BB_ROD"/>
    <property type="match status" value="1"/>
</dbReference>
<dbReference type="InterPro" id="IPR037925">
    <property type="entry name" value="FlgE/F/G-like"/>
</dbReference>
<dbReference type="InterPro" id="IPR053967">
    <property type="entry name" value="LlgE_F_G-like_D1"/>
</dbReference>
<dbReference type="InterPro" id="IPR001444">
    <property type="entry name" value="Flag_bb_rod_N"/>
</dbReference>
<dbReference type="AlphaFoldDB" id="A0A0F9K795"/>
<evidence type="ECO:0000259" key="2">
    <source>
        <dbReference type="Pfam" id="PF00460"/>
    </source>
</evidence>
<dbReference type="Pfam" id="PF00460">
    <property type="entry name" value="Flg_bb_rod"/>
    <property type="match status" value="1"/>
</dbReference>
<accession>A0A0F9K795</accession>
<feature type="domain" description="Flagellar basal-body/hook protein C-terminal" evidence="3">
    <location>
        <begin position="190"/>
        <end position="234"/>
    </location>
</feature>
<feature type="domain" description="Flagellar hook protein FlgE/F/G-like D1" evidence="4">
    <location>
        <begin position="80"/>
        <end position="145"/>
    </location>
</feature>